<dbReference type="InterPro" id="IPR027417">
    <property type="entry name" value="P-loop_NTPase"/>
</dbReference>
<dbReference type="PANTHER" id="PTHR23077">
    <property type="entry name" value="AAA-FAMILY ATPASE"/>
    <property type="match status" value="1"/>
</dbReference>
<keyword evidence="2 5" id="KW-0067">ATP-binding</keyword>
<dbReference type="SUPFAM" id="SSF52540">
    <property type="entry name" value="P-loop containing nucleoside triphosphate hydrolases"/>
    <property type="match status" value="1"/>
</dbReference>
<dbReference type="Pfam" id="PF00004">
    <property type="entry name" value="AAA"/>
    <property type="match status" value="1"/>
</dbReference>
<dbReference type="SUPFAM" id="SSF48452">
    <property type="entry name" value="TPR-like"/>
    <property type="match status" value="1"/>
</dbReference>
<accession>A0A4R9LYI6</accession>
<dbReference type="Proteomes" id="UP000298058">
    <property type="component" value="Unassembled WGS sequence"/>
</dbReference>
<evidence type="ECO:0000313" key="6">
    <source>
        <dbReference type="Proteomes" id="UP000298058"/>
    </source>
</evidence>
<evidence type="ECO:0000256" key="3">
    <source>
        <dbReference type="ARBA" id="ARBA00023054"/>
    </source>
</evidence>
<evidence type="ECO:0000256" key="2">
    <source>
        <dbReference type="ARBA" id="ARBA00022840"/>
    </source>
</evidence>
<protein>
    <submittedName>
        <fullName evidence="5">ATP-binding protein</fullName>
    </submittedName>
</protein>
<keyword evidence="1" id="KW-0547">Nucleotide-binding</keyword>
<dbReference type="Gene3D" id="3.40.50.300">
    <property type="entry name" value="P-loop containing nucleotide triphosphate hydrolases"/>
    <property type="match status" value="1"/>
</dbReference>
<dbReference type="SMART" id="SM00382">
    <property type="entry name" value="AAA"/>
    <property type="match status" value="1"/>
</dbReference>
<dbReference type="EMBL" id="RQHW01000065">
    <property type="protein sequence ID" value="TGN17651.1"/>
    <property type="molecule type" value="Genomic_DNA"/>
</dbReference>
<dbReference type="InterPro" id="IPR003959">
    <property type="entry name" value="ATPase_AAA_core"/>
</dbReference>
<dbReference type="Gene3D" id="1.10.8.60">
    <property type="match status" value="1"/>
</dbReference>
<feature type="domain" description="AAA+ ATPase" evidence="4">
    <location>
        <begin position="144"/>
        <end position="281"/>
    </location>
</feature>
<dbReference type="InterPro" id="IPR003593">
    <property type="entry name" value="AAA+_ATPase"/>
</dbReference>
<evidence type="ECO:0000256" key="1">
    <source>
        <dbReference type="ARBA" id="ARBA00022741"/>
    </source>
</evidence>
<evidence type="ECO:0000313" key="5">
    <source>
        <dbReference type="EMBL" id="TGN17651.1"/>
    </source>
</evidence>
<dbReference type="InterPro" id="IPR050168">
    <property type="entry name" value="AAA_ATPase_domain"/>
</dbReference>
<gene>
    <name evidence="5" type="ORF">EHS15_16635</name>
</gene>
<organism evidence="5 6">
    <name type="scientific">Leptospira idonii</name>
    <dbReference type="NCBI Taxonomy" id="1193500"/>
    <lineage>
        <taxon>Bacteria</taxon>
        <taxon>Pseudomonadati</taxon>
        <taxon>Spirochaetota</taxon>
        <taxon>Spirochaetia</taxon>
        <taxon>Leptospirales</taxon>
        <taxon>Leptospiraceae</taxon>
        <taxon>Leptospira</taxon>
    </lineage>
</organism>
<sequence length="391" mass="43953">MDIKRIEAELLKNPFNFDLRLKYANLLLELERYEDSLQQFLILDNGTHSTVELKLKICDLYMNQGDQDNARKYYKEAKAMGLPDDFEEFDELEEIQSAQPSIKPPKPVFFSEIIGMDSLKKTVRLKIIEPFKNVGLFQKFKKDAGGGVLLYGPPGCGKTMLAKAIATECNAEFFSIELSDILNLWIGESERNLAAAFDRARSSTPSVLFIDELDALAYSRSKTQNESSRKLVNEFLTQLDGISANNQGMLILGATNMPWDVDSAMKRPGRFSRVIFVPPPDEAARAALFESKLEGVPKKGIQYSLLASQSPHFSGADIDGVIEFAKENVISDILESGKEREIETSDLILGIKERAPSTMDWLKTAKNLVKFGDPDGQYKDVKVYLKESKMY</sequence>
<dbReference type="PANTHER" id="PTHR23077:SF171">
    <property type="entry name" value="NUCLEAR VALOSIN-CONTAINING PROTEIN-LIKE"/>
    <property type="match status" value="1"/>
</dbReference>
<dbReference type="RefSeq" id="WP_135761708.1">
    <property type="nucleotide sequence ID" value="NZ_RQHW01000065.1"/>
</dbReference>
<dbReference type="InterPro" id="IPR011990">
    <property type="entry name" value="TPR-like_helical_dom_sf"/>
</dbReference>
<dbReference type="GO" id="GO:0005524">
    <property type="term" value="F:ATP binding"/>
    <property type="evidence" value="ECO:0007669"/>
    <property type="project" value="UniProtKB-KW"/>
</dbReference>
<reference evidence="5" key="1">
    <citation type="journal article" date="2019" name="PLoS Negl. Trop. Dis.">
        <title>Revisiting the worldwide diversity of Leptospira species in the environment.</title>
        <authorList>
            <person name="Vincent A.T."/>
            <person name="Schiettekatte O."/>
            <person name="Bourhy P."/>
            <person name="Veyrier F.J."/>
            <person name="Picardeau M."/>
        </authorList>
    </citation>
    <scope>NUCLEOTIDE SEQUENCE [LARGE SCALE GENOMIC DNA]</scope>
    <source>
        <strain evidence="5">201300427</strain>
    </source>
</reference>
<keyword evidence="3" id="KW-0175">Coiled coil</keyword>
<comment type="caution">
    <text evidence="5">The sequence shown here is derived from an EMBL/GenBank/DDBJ whole genome shotgun (WGS) entry which is preliminary data.</text>
</comment>
<name>A0A4R9LYI6_9LEPT</name>
<proteinExistence type="predicted"/>
<dbReference type="FunFam" id="3.40.50.300:FF:001025">
    <property type="entry name" value="ATPase family, AAA domain-containing 2B"/>
    <property type="match status" value="1"/>
</dbReference>
<keyword evidence="6" id="KW-1185">Reference proteome</keyword>
<evidence type="ECO:0000259" key="4">
    <source>
        <dbReference type="SMART" id="SM00382"/>
    </source>
</evidence>
<dbReference type="OrthoDB" id="9806903at2"/>
<dbReference type="Gene3D" id="1.25.40.10">
    <property type="entry name" value="Tetratricopeptide repeat domain"/>
    <property type="match status" value="1"/>
</dbReference>
<dbReference type="AlphaFoldDB" id="A0A4R9LYI6"/>
<dbReference type="GO" id="GO:0016887">
    <property type="term" value="F:ATP hydrolysis activity"/>
    <property type="evidence" value="ECO:0007669"/>
    <property type="project" value="InterPro"/>
</dbReference>